<dbReference type="GO" id="GO:0000122">
    <property type="term" value="P:negative regulation of transcription by RNA polymerase II"/>
    <property type="evidence" value="ECO:0007669"/>
    <property type="project" value="TreeGrafter"/>
</dbReference>
<comment type="subcellular location">
    <subcellularLocation>
        <location evidence="1">Nucleus</location>
    </subcellularLocation>
</comment>
<protein>
    <submittedName>
        <fullName evidence="8">CLUMA_CG009362, isoform A</fullName>
    </submittedName>
</protein>
<evidence type="ECO:0000256" key="2">
    <source>
        <dbReference type="ARBA" id="ARBA00022723"/>
    </source>
</evidence>
<keyword evidence="2" id="KW-0479">Metal-binding</keyword>
<evidence type="ECO:0000256" key="4">
    <source>
        <dbReference type="ARBA" id="ARBA00022833"/>
    </source>
</evidence>
<dbReference type="InterPro" id="IPR018957">
    <property type="entry name" value="Znf_C3HC4_RING-type"/>
</dbReference>
<organism evidence="8 9">
    <name type="scientific">Clunio marinus</name>
    <dbReference type="NCBI Taxonomy" id="568069"/>
    <lineage>
        <taxon>Eukaryota</taxon>
        <taxon>Metazoa</taxon>
        <taxon>Ecdysozoa</taxon>
        <taxon>Arthropoda</taxon>
        <taxon>Hexapoda</taxon>
        <taxon>Insecta</taxon>
        <taxon>Pterygota</taxon>
        <taxon>Neoptera</taxon>
        <taxon>Endopterygota</taxon>
        <taxon>Diptera</taxon>
        <taxon>Nematocera</taxon>
        <taxon>Chironomoidea</taxon>
        <taxon>Chironomidae</taxon>
        <taxon>Clunio</taxon>
    </lineage>
</organism>
<dbReference type="SUPFAM" id="SSF57850">
    <property type="entry name" value="RING/U-box"/>
    <property type="match status" value="1"/>
</dbReference>
<dbReference type="AlphaFoldDB" id="A0A1J1I8L8"/>
<evidence type="ECO:0000259" key="7">
    <source>
        <dbReference type="PROSITE" id="PS50089"/>
    </source>
</evidence>
<dbReference type="PROSITE" id="PS50089">
    <property type="entry name" value="ZF_RING_2"/>
    <property type="match status" value="1"/>
</dbReference>
<dbReference type="STRING" id="568069.A0A1J1I8L8"/>
<dbReference type="InterPro" id="IPR001841">
    <property type="entry name" value="Znf_RING"/>
</dbReference>
<dbReference type="GO" id="GO:1990841">
    <property type="term" value="F:promoter-specific chromatin binding"/>
    <property type="evidence" value="ECO:0007669"/>
    <property type="project" value="TreeGrafter"/>
</dbReference>
<dbReference type="GO" id="GO:0035102">
    <property type="term" value="C:PRC1 complex"/>
    <property type="evidence" value="ECO:0007669"/>
    <property type="project" value="TreeGrafter"/>
</dbReference>
<evidence type="ECO:0000256" key="1">
    <source>
        <dbReference type="ARBA" id="ARBA00004123"/>
    </source>
</evidence>
<evidence type="ECO:0000256" key="5">
    <source>
        <dbReference type="ARBA" id="ARBA00023242"/>
    </source>
</evidence>
<dbReference type="Pfam" id="PF16207">
    <property type="entry name" value="RAWUL"/>
    <property type="match status" value="1"/>
</dbReference>
<dbReference type="PROSITE" id="PS00518">
    <property type="entry name" value="ZF_RING_1"/>
    <property type="match status" value="1"/>
</dbReference>
<keyword evidence="3 6" id="KW-0863">Zinc-finger</keyword>
<evidence type="ECO:0000313" key="9">
    <source>
        <dbReference type="Proteomes" id="UP000183832"/>
    </source>
</evidence>
<dbReference type="EMBL" id="CVRI01000043">
    <property type="protein sequence ID" value="CRK95916.1"/>
    <property type="molecule type" value="Genomic_DNA"/>
</dbReference>
<dbReference type="Proteomes" id="UP000183832">
    <property type="component" value="Unassembled WGS sequence"/>
</dbReference>
<dbReference type="FunFam" id="3.30.40.10:FF:000033">
    <property type="entry name" value="Polycomb group RING finger protein 3"/>
    <property type="match status" value="1"/>
</dbReference>
<sequence length="218" mass="25558">MITRKRVKTFNKILTCLLCKGYLIEATTINTCMHSFCRSCIVKHVKVFEKYFCPNCETDIRLSNLRPDMRLRSLVYKIIPGLFAKEQQESIKRNEKQRNLVNGSTFTSKLDKQLLCSEDDSLSKQYFYDQNEPISLSLEYHMESIFGNTIGINNIPQVRYLQAPAAFKVVHLKKFLSSKYDLNNLKKSMNIDIIYESDVQPDEFSLMDIAYAYNWERE</sequence>
<dbReference type="PANTHER" id="PTHR10825:SF29">
    <property type="entry name" value="POLYCOMB GROUP RING FINGER PROTEIN 1"/>
    <property type="match status" value="1"/>
</dbReference>
<dbReference type="InterPro" id="IPR017907">
    <property type="entry name" value="Znf_RING_CS"/>
</dbReference>
<dbReference type="OrthoDB" id="1305878at2759"/>
<keyword evidence="5" id="KW-0539">Nucleus</keyword>
<dbReference type="SMART" id="SM00184">
    <property type="entry name" value="RING"/>
    <property type="match status" value="1"/>
</dbReference>
<dbReference type="Pfam" id="PF00097">
    <property type="entry name" value="zf-C3HC4"/>
    <property type="match status" value="1"/>
</dbReference>
<proteinExistence type="predicted"/>
<evidence type="ECO:0000256" key="3">
    <source>
        <dbReference type="ARBA" id="ARBA00022771"/>
    </source>
</evidence>
<dbReference type="InterPro" id="IPR032443">
    <property type="entry name" value="RAWUL"/>
</dbReference>
<name>A0A1J1I8L8_9DIPT</name>
<evidence type="ECO:0000256" key="6">
    <source>
        <dbReference type="PROSITE-ProRule" id="PRU00175"/>
    </source>
</evidence>
<gene>
    <name evidence="8" type="ORF">CLUMA_CG009362</name>
</gene>
<dbReference type="Gene3D" id="3.30.40.10">
    <property type="entry name" value="Zinc/RING finger domain, C3HC4 (zinc finger)"/>
    <property type="match status" value="1"/>
</dbReference>
<dbReference type="PANTHER" id="PTHR10825">
    <property type="entry name" value="RING FINGER DOMAIN-CONTAINING, POLYCOMB GROUP COMPONENT"/>
    <property type="match status" value="1"/>
</dbReference>
<keyword evidence="9" id="KW-1185">Reference proteome</keyword>
<feature type="domain" description="RING-type" evidence="7">
    <location>
        <begin position="16"/>
        <end position="57"/>
    </location>
</feature>
<dbReference type="InterPro" id="IPR013083">
    <property type="entry name" value="Znf_RING/FYVE/PHD"/>
</dbReference>
<dbReference type="GO" id="GO:0008270">
    <property type="term" value="F:zinc ion binding"/>
    <property type="evidence" value="ECO:0007669"/>
    <property type="project" value="UniProtKB-KW"/>
</dbReference>
<keyword evidence="4" id="KW-0862">Zinc</keyword>
<dbReference type="Gene3D" id="3.10.20.90">
    <property type="entry name" value="Phosphatidylinositol 3-kinase Catalytic Subunit, Chain A, domain 1"/>
    <property type="match status" value="1"/>
</dbReference>
<evidence type="ECO:0000313" key="8">
    <source>
        <dbReference type="EMBL" id="CRK95916.1"/>
    </source>
</evidence>
<reference evidence="8 9" key="1">
    <citation type="submission" date="2015-04" db="EMBL/GenBank/DDBJ databases">
        <authorList>
            <person name="Syromyatnikov M.Y."/>
            <person name="Popov V.N."/>
        </authorList>
    </citation>
    <scope>NUCLEOTIDE SEQUENCE [LARGE SCALE GENOMIC DNA]</scope>
</reference>
<accession>A0A1J1I8L8</accession>